<dbReference type="Proteomes" id="UP000642070">
    <property type="component" value="Unassembled WGS sequence"/>
</dbReference>
<dbReference type="RefSeq" id="WP_229836233.1">
    <property type="nucleotide sequence ID" value="NZ_BMPI01000047.1"/>
</dbReference>
<feature type="transmembrane region" description="Helical" evidence="1">
    <location>
        <begin position="12"/>
        <end position="32"/>
    </location>
</feature>
<evidence type="ECO:0000313" key="2">
    <source>
        <dbReference type="EMBL" id="GGM63057.1"/>
    </source>
</evidence>
<keyword evidence="1" id="KW-0812">Transmembrane</keyword>
<name>A0A917U6Z2_9ACTN</name>
<comment type="caution">
    <text evidence="2">The sequence shown here is derived from an EMBL/GenBank/DDBJ whole genome shotgun (WGS) entry which is preliminary data.</text>
</comment>
<dbReference type="AlphaFoldDB" id="A0A917U6Z2"/>
<protein>
    <submittedName>
        <fullName evidence="2">Uncharacterized protein</fullName>
    </submittedName>
</protein>
<feature type="transmembrane region" description="Helical" evidence="1">
    <location>
        <begin position="62"/>
        <end position="86"/>
    </location>
</feature>
<keyword evidence="3" id="KW-1185">Reference proteome</keyword>
<dbReference type="EMBL" id="BMPI01000047">
    <property type="protein sequence ID" value="GGM63057.1"/>
    <property type="molecule type" value="Genomic_DNA"/>
</dbReference>
<feature type="transmembrane region" description="Helical" evidence="1">
    <location>
        <begin position="92"/>
        <end position="120"/>
    </location>
</feature>
<organism evidence="2 3">
    <name type="scientific">Dactylosporangium sucinum</name>
    <dbReference type="NCBI Taxonomy" id="1424081"/>
    <lineage>
        <taxon>Bacteria</taxon>
        <taxon>Bacillati</taxon>
        <taxon>Actinomycetota</taxon>
        <taxon>Actinomycetes</taxon>
        <taxon>Micromonosporales</taxon>
        <taxon>Micromonosporaceae</taxon>
        <taxon>Dactylosporangium</taxon>
    </lineage>
</organism>
<evidence type="ECO:0000313" key="3">
    <source>
        <dbReference type="Proteomes" id="UP000642070"/>
    </source>
</evidence>
<keyword evidence="1" id="KW-0472">Membrane</keyword>
<keyword evidence="1" id="KW-1133">Transmembrane helix</keyword>
<reference evidence="2" key="2">
    <citation type="submission" date="2020-09" db="EMBL/GenBank/DDBJ databases">
        <authorList>
            <person name="Sun Q."/>
            <person name="Ohkuma M."/>
        </authorList>
    </citation>
    <scope>NUCLEOTIDE SEQUENCE</scope>
    <source>
        <strain evidence="2">JCM 19831</strain>
    </source>
</reference>
<gene>
    <name evidence="2" type="ORF">GCM10007977_075820</name>
</gene>
<sequence length="156" mass="17126">MDGCGYDPSVAGRVIIGLALPPLMGWVLYNLLSPARAIWRGEASRVPVVPGIRPSQRAYVPYLLWTTPFFGGIGLVGVAILLFTLFTGSWAGLVFGIPGFGLMLVVAPPFMLVHLIACLFNRPRFLITPTCRHEPGWVQTIWHWLRRSGGDAAGRR</sequence>
<proteinExistence type="predicted"/>
<evidence type="ECO:0000256" key="1">
    <source>
        <dbReference type="SAM" id="Phobius"/>
    </source>
</evidence>
<reference evidence="2" key="1">
    <citation type="journal article" date="2014" name="Int. J. Syst. Evol. Microbiol.">
        <title>Complete genome sequence of Corynebacterium casei LMG S-19264T (=DSM 44701T), isolated from a smear-ripened cheese.</title>
        <authorList>
            <consortium name="US DOE Joint Genome Institute (JGI-PGF)"/>
            <person name="Walter F."/>
            <person name="Albersmeier A."/>
            <person name="Kalinowski J."/>
            <person name="Ruckert C."/>
        </authorList>
    </citation>
    <scope>NUCLEOTIDE SEQUENCE</scope>
    <source>
        <strain evidence="2">JCM 19831</strain>
    </source>
</reference>
<accession>A0A917U6Z2</accession>